<proteinExistence type="predicted"/>
<feature type="transmembrane region" description="Helical" evidence="1">
    <location>
        <begin position="34"/>
        <end position="54"/>
    </location>
</feature>
<accession>A0A9N9HQA8</accession>
<keyword evidence="1" id="KW-0812">Transmembrane</keyword>
<keyword evidence="1" id="KW-0472">Membrane</keyword>
<dbReference type="Proteomes" id="UP000789396">
    <property type="component" value="Unassembled WGS sequence"/>
</dbReference>
<feature type="non-terminal residue" evidence="2">
    <location>
        <position position="337"/>
    </location>
</feature>
<keyword evidence="1" id="KW-1133">Transmembrane helix</keyword>
<comment type="caution">
    <text evidence="2">The sequence shown here is derived from an EMBL/GenBank/DDBJ whole genome shotgun (WGS) entry which is preliminary data.</text>
</comment>
<feature type="non-terminal residue" evidence="2">
    <location>
        <position position="1"/>
    </location>
</feature>
<gene>
    <name evidence="2" type="ORF">RFULGI_LOCUS10381</name>
</gene>
<name>A0A9N9HQA8_9GLOM</name>
<organism evidence="2 3">
    <name type="scientific">Racocetra fulgida</name>
    <dbReference type="NCBI Taxonomy" id="60492"/>
    <lineage>
        <taxon>Eukaryota</taxon>
        <taxon>Fungi</taxon>
        <taxon>Fungi incertae sedis</taxon>
        <taxon>Mucoromycota</taxon>
        <taxon>Glomeromycotina</taxon>
        <taxon>Glomeromycetes</taxon>
        <taxon>Diversisporales</taxon>
        <taxon>Gigasporaceae</taxon>
        <taxon>Racocetra</taxon>
    </lineage>
</organism>
<protein>
    <submittedName>
        <fullName evidence="2">2224_t:CDS:1</fullName>
    </submittedName>
</protein>
<evidence type="ECO:0000313" key="3">
    <source>
        <dbReference type="Proteomes" id="UP000789396"/>
    </source>
</evidence>
<evidence type="ECO:0000313" key="2">
    <source>
        <dbReference type="EMBL" id="CAG8700314.1"/>
    </source>
</evidence>
<reference evidence="2" key="1">
    <citation type="submission" date="2021-06" db="EMBL/GenBank/DDBJ databases">
        <authorList>
            <person name="Kallberg Y."/>
            <person name="Tangrot J."/>
            <person name="Rosling A."/>
        </authorList>
    </citation>
    <scope>NUCLEOTIDE SEQUENCE</scope>
    <source>
        <strain evidence="2">IN212</strain>
    </source>
</reference>
<dbReference type="EMBL" id="CAJVPZ010020421">
    <property type="protein sequence ID" value="CAG8700314.1"/>
    <property type="molecule type" value="Genomic_DNA"/>
</dbReference>
<dbReference type="OrthoDB" id="2427706at2759"/>
<sequence>DKDDLVKTIVNSTEVGIKPTIDRFKIDIPLPLKLIGILAALTGILNIFIGSSLIPITVPFSLPLYGNTFIADPLVLCDNKNISDNSCQNLFQNKFDFRWFQEASNIMINGYSDDLSRRWGGKRGVVKNLRILMVAAVHNDSNSIYRLVKAADESYTIPAFGIITLCNGSIDKNEFEYLKYSNLTNLTEEEAHVNLIRAMEGESEKSKLEGRWIAEVVKLELDEYRGETTRITVNFVQILNFASLCIGKSMWNNSYYQLCQPMDNQPFVCYTNIHVENISHVKAACDNDNLCDSGGYSGESELNYSSPRPVYNTRIHDSLAIYGGHMLIPQCKDNSSE</sequence>
<evidence type="ECO:0000256" key="1">
    <source>
        <dbReference type="SAM" id="Phobius"/>
    </source>
</evidence>
<dbReference type="AlphaFoldDB" id="A0A9N9HQA8"/>
<keyword evidence="3" id="KW-1185">Reference proteome</keyword>